<evidence type="ECO:0000313" key="4">
    <source>
        <dbReference type="EMBL" id="THW59157.1"/>
    </source>
</evidence>
<dbReference type="CDD" id="cd02947">
    <property type="entry name" value="TRX_family"/>
    <property type="match status" value="1"/>
</dbReference>
<sequence length="195" mass="21584">MFLPVAAFFAPQETPRPSPSPELLPDPPHFLTTYFNPLSSSPPLPDPSPLQWLLPVFTTSRRESMLLFTLQLRFRGTRVCCDKSAVRALPFNEAGEKYKADFDSARAETGTLMVVDFFATWCGPCKAIAPQVVKMSSTYPSARFYKIDVDEVPEVAQELSIRAMPTFVLFKDGQEVATVVGANPTALEAAIKQHV</sequence>
<evidence type="ECO:0000256" key="2">
    <source>
        <dbReference type="ARBA" id="ARBA00023157"/>
    </source>
</evidence>
<feature type="domain" description="Thioredoxin" evidence="3">
    <location>
        <begin position="83"/>
        <end position="195"/>
    </location>
</feature>
<dbReference type="EMBL" id="QZAN01000082">
    <property type="protein sequence ID" value="THW59157.1"/>
    <property type="molecule type" value="Genomic_DNA"/>
</dbReference>
<proteinExistence type="inferred from homology"/>
<gene>
    <name evidence="4" type="ORF">D6D20_06708</name>
</gene>
<dbReference type="FunFam" id="3.40.30.10:FF:000245">
    <property type="entry name" value="Thioredoxin"/>
    <property type="match status" value="1"/>
</dbReference>
<accession>A0A4S8Z406</accession>
<dbReference type="InterPro" id="IPR036249">
    <property type="entry name" value="Thioredoxin-like_sf"/>
</dbReference>
<dbReference type="InterPro" id="IPR005746">
    <property type="entry name" value="Thioredoxin"/>
</dbReference>
<protein>
    <recommendedName>
        <fullName evidence="3">Thioredoxin domain-containing protein</fullName>
    </recommendedName>
</protein>
<name>A0A4S8Z406_AURPU</name>
<evidence type="ECO:0000259" key="3">
    <source>
        <dbReference type="PROSITE" id="PS51352"/>
    </source>
</evidence>
<dbReference type="PANTHER" id="PTHR46115">
    <property type="entry name" value="THIOREDOXIN-LIKE PROTEIN 1"/>
    <property type="match status" value="1"/>
</dbReference>
<dbReference type="Proteomes" id="UP000310421">
    <property type="component" value="Unassembled WGS sequence"/>
</dbReference>
<dbReference type="PROSITE" id="PS51352">
    <property type="entry name" value="THIOREDOXIN_2"/>
    <property type="match status" value="1"/>
</dbReference>
<reference evidence="4 5" key="1">
    <citation type="submission" date="2018-10" db="EMBL/GenBank/DDBJ databases">
        <title>Fifty Aureobasidium pullulans genomes reveal a recombining polyextremotolerant generalist.</title>
        <authorList>
            <person name="Gostincar C."/>
            <person name="Turk M."/>
            <person name="Zajc J."/>
            <person name="Gunde-Cimerman N."/>
        </authorList>
    </citation>
    <scope>NUCLEOTIDE SEQUENCE [LARGE SCALE GENOMIC DNA]</scope>
    <source>
        <strain evidence="4 5">EXF-10751</strain>
    </source>
</reference>
<comment type="caution">
    <text evidence="4">The sequence shown here is derived from an EMBL/GenBank/DDBJ whole genome shotgun (WGS) entry which is preliminary data.</text>
</comment>
<dbReference type="NCBIfam" id="TIGR01068">
    <property type="entry name" value="thioredoxin"/>
    <property type="match status" value="1"/>
</dbReference>
<dbReference type="InterPro" id="IPR013766">
    <property type="entry name" value="Thioredoxin_domain"/>
</dbReference>
<dbReference type="AlphaFoldDB" id="A0A4S8Z406"/>
<dbReference type="Pfam" id="PF00085">
    <property type="entry name" value="Thioredoxin"/>
    <property type="match status" value="1"/>
</dbReference>
<dbReference type="Gene3D" id="3.40.30.10">
    <property type="entry name" value="Glutaredoxin"/>
    <property type="match status" value="1"/>
</dbReference>
<evidence type="ECO:0000313" key="5">
    <source>
        <dbReference type="Proteomes" id="UP000310421"/>
    </source>
</evidence>
<dbReference type="PROSITE" id="PS00194">
    <property type="entry name" value="THIOREDOXIN_1"/>
    <property type="match status" value="1"/>
</dbReference>
<dbReference type="SUPFAM" id="SSF52833">
    <property type="entry name" value="Thioredoxin-like"/>
    <property type="match status" value="1"/>
</dbReference>
<comment type="similarity">
    <text evidence="1">Belongs to the thioredoxin family.</text>
</comment>
<dbReference type="InterPro" id="IPR017937">
    <property type="entry name" value="Thioredoxin_CS"/>
</dbReference>
<organism evidence="4 5">
    <name type="scientific">Aureobasidium pullulans</name>
    <name type="common">Black yeast</name>
    <name type="synonym">Pullularia pullulans</name>
    <dbReference type="NCBI Taxonomy" id="5580"/>
    <lineage>
        <taxon>Eukaryota</taxon>
        <taxon>Fungi</taxon>
        <taxon>Dikarya</taxon>
        <taxon>Ascomycota</taxon>
        <taxon>Pezizomycotina</taxon>
        <taxon>Dothideomycetes</taxon>
        <taxon>Dothideomycetidae</taxon>
        <taxon>Dothideales</taxon>
        <taxon>Saccotheciaceae</taxon>
        <taxon>Aureobasidium</taxon>
    </lineage>
</organism>
<dbReference type="PRINTS" id="PR00421">
    <property type="entry name" value="THIOREDOXIN"/>
</dbReference>
<evidence type="ECO:0000256" key="1">
    <source>
        <dbReference type="ARBA" id="ARBA00008987"/>
    </source>
</evidence>
<keyword evidence="2" id="KW-1015">Disulfide bond</keyword>
<dbReference type="GO" id="GO:0015035">
    <property type="term" value="F:protein-disulfide reductase activity"/>
    <property type="evidence" value="ECO:0007669"/>
    <property type="project" value="InterPro"/>
</dbReference>